<reference evidence="1" key="2">
    <citation type="journal article" date="2015" name="Fish Shellfish Immunol.">
        <title>Early steps in the European eel (Anguilla anguilla)-Vibrio vulnificus interaction in the gills: Role of the RtxA13 toxin.</title>
        <authorList>
            <person name="Callol A."/>
            <person name="Pajuelo D."/>
            <person name="Ebbesson L."/>
            <person name="Teles M."/>
            <person name="MacKenzie S."/>
            <person name="Amaro C."/>
        </authorList>
    </citation>
    <scope>NUCLEOTIDE SEQUENCE</scope>
</reference>
<sequence length="45" mass="5022">MTLFKEIHNAGSITASSKRPYIIERMKSASRQNEADKNHTACTAL</sequence>
<proteinExistence type="predicted"/>
<dbReference type="EMBL" id="GBXM01038240">
    <property type="protein sequence ID" value="JAH70337.1"/>
    <property type="molecule type" value="Transcribed_RNA"/>
</dbReference>
<reference evidence="1" key="1">
    <citation type="submission" date="2014-11" db="EMBL/GenBank/DDBJ databases">
        <authorList>
            <person name="Amaro Gonzalez C."/>
        </authorList>
    </citation>
    <scope>NUCLEOTIDE SEQUENCE</scope>
</reference>
<protein>
    <submittedName>
        <fullName evidence="1">Uncharacterized protein</fullName>
    </submittedName>
</protein>
<evidence type="ECO:0000313" key="1">
    <source>
        <dbReference type="EMBL" id="JAH70337.1"/>
    </source>
</evidence>
<dbReference type="AlphaFoldDB" id="A0A0E9UX02"/>
<accession>A0A0E9UX02</accession>
<organism evidence="1">
    <name type="scientific">Anguilla anguilla</name>
    <name type="common">European freshwater eel</name>
    <name type="synonym">Muraena anguilla</name>
    <dbReference type="NCBI Taxonomy" id="7936"/>
    <lineage>
        <taxon>Eukaryota</taxon>
        <taxon>Metazoa</taxon>
        <taxon>Chordata</taxon>
        <taxon>Craniata</taxon>
        <taxon>Vertebrata</taxon>
        <taxon>Euteleostomi</taxon>
        <taxon>Actinopterygii</taxon>
        <taxon>Neopterygii</taxon>
        <taxon>Teleostei</taxon>
        <taxon>Anguilliformes</taxon>
        <taxon>Anguillidae</taxon>
        <taxon>Anguilla</taxon>
    </lineage>
</organism>
<name>A0A0E9UX02_ANGAN</name>